<feature type="region of interest" description="Disordered" evidence="5">
    <location>
        <begin position="1"/>
        <end position="29"/>
    </location>
</feature>
<accession>A0A7Z0EC36</accession>
<dbReference type="EMBL" id="JACCFM010000001">
    <property type="protein sequence ID" value="NYJ18864.1"/>
    <property type="molecule type" value="Genomic_DNA"/>
</dbReference>
<feature type="transmembrane region" description="Helical" evidence="6">
    <location>
        <begin position="84"/>
        <end position="105"/>
    </location>
</feature>
<comment type="caution">
    <text evidence="7">The sequence shown here is derived from an EMBL/GenBank/DDBJ whole genome shotgun (WGS) entry which is preliminary data.</text>
</comment>
<sequence>MSDSQAPLPDDPHLGQHPPEHPTQPAAPVAAPLTQAQDWQWASLAHLGGILSFLPSLIIWLVFKDRGRFTDEQAKEALNFQITLVFAYAIIWIVTGFLTVVTLGIGAVVGLLVWVVWIASVIFSILGFMQAKDGHPYRYPFAVRLIK</sequence>
<reference evidence="7 8" key="1">
    <citation type="submission" date="2020-07" db="EMBL/GenBank/DDBJ databases">
        <title>Sequencing the genomes of 1000 actinobacteria strains.</title>
        <authorList>
            <person name="Klenk H.-P."/>
        </authorList>
    </citation>
    <scope>NUCLEOTIDE SEQUENCE [LARGE SCALE GENOMIC DNA]</scope>
    <source>
        <strain evidence="7 8">LI1</strain>
    </source>
</reference>
<evidence type="ECO:0000256" key="5">
    <source>
        <dbReference type="SAM" id="MobiDB-lite"/>
    </source>
</evidence>
<protein>
    <recommendedName>
        <fullName evidence="9">DUF4870 domain-containing protein</fullName>
    </recommendedName>
</protein>
<feature type="transmembrane region" description="Helical" evidence="6">
    <location>
        <begin position="41"/>
        <end position="63"/>
    </location>
</feature>
<keyword evidence="8" id="KW-1185">Reference proteome</keyword>
<dbReference type="RefSeq" id="WP_179577716.1">
    <property type="nucleotide sequence ID" value="NZ_JACCFM010000001.1"/>
</dbReference>
<evidence type="ECO:0000256" key="4">
    <source>
        <dbReference type="ARBA" id="ARBA00023136"/>
    </source>
</evidence>
<gene>
    <name evidence="7" type="ORF">HNR05_000655</name>
</gene>
<feature type="compositionally biased region" description="Basic and acidic residues" evidence="5">
    <location>
        <begin position="10"/>
        <end position="20"/>
    </location>
</feature>
<feature type="transmembrane region" description="Helical" evidence="6">
    <location>
        <begin position="111"/>
        <end position="129"/>
    </location>
</feature>
<evidence type="ECO:0000256" key="2">
    <source>
        <dbReference type="ARBA" id="ARBA00022692"/>
    </source>
</evidence>
<proteinExistence type="predicted"/>
<keyword evidence="4 6" id="KW-0472">Membrane</keyword>
<dbReference type="Pfam" id="PF09685">
    <property type="entry name" value="MamF_MmsF"/>
    <property type="match status" value="1"/>
</dbReference>
<keyword evidence="2 6" id="KW-0812">Transmembrane</keyword>
<keyword evidence="3 6" id="KW-1133">Transmembrane helix</keyword>
<dbReference type="InterPro" id="IPR019109">
    <property type="entry name" value="MamF_MmsF"/>
</dbReference>
<evidence type="ECO:0000313" key="8">
    <source>
        <dbReference type="Proteomes" id="UP000537260"/>
    </source>
</evidence>
<evidence type="ECO:0000256" key="3">
    <source>
        <dbReference type="ARBA" id="ARBA00022989"/>
    </source>
</evidence>
<dbReference type="AlphaFoldDB" id="A0A7Z0EC36"/>
<dbReference type="Proteomes" id="UP000537260">
    <property type="component" value="Unassembled WGS sequence"/>
</dbReference>
<evidence type="ECO:0000256" key="1">
    <source>
        <dbReference type="ARBA" id="ARBA00004141"/>
    </source>
</evidence>
<evidence type="ECO:0000313" key="7">
    <source>
        <dbReference type="EMBL" id="NYJ18864.1"/>
    </source>
</evidence>
<name>A0A7Z0EC36_9MICO</name>
<comment type="subcellular location">
    <subcellularLocation>
        <location evidence="1">Membrane</location>
        <topology evidence="1">Multi-pass membrane protein</topology>
    </subcellularLocation>
</comment>
<organism evidence="7 8">
    <name type="scientific">Glaciibacter psychrotolerans</name>
    <dbReference type="NCBI Taxonomy" id="670054"/>
    <lineage>
        <taxon>Bacteria</taxon>
        <taxon>Bacillati</taxon>
        <taxon>Actinomycetota</taxon>
        <taxon>Actinomycetes</taxon>
        <taxon>Micrococcales</taxon>
        <taxon>Microbacteriaceae</taxon>
        <taxon>Glaciibacter</taxon>
    </lineage>
</organism>
<evidence type="ECO:0008006" key="9">
    <source>
        <dbReference type="Google" id="ProtNLM"/>
    </source>
</evidence>
<evidence type="ECO:0000256" key="6">
    <source>
        <dbReference type="SAM" id="Phobius"/>
    </source>
</evidence>